<reference evidence="2 3" key="1">
    <citation type="submission" date="2024-02" db="EMBL/GenBank/DDBJ databases">
        <title>de novo genome assembly of Solanum bulbocastanum strain 11H21.</title>
        <authorList>
            <person name="Hosaka A.J."/>
        </authorList>
    </citation>
    <scope>NUCLEOTIDE SEQUENCE [LARGE SCALE GENOMIC DNA]</scope>
    <source>
        <tissue evidence="2">Young leaves</tissue>
    </source>
</reference>
<evidence type="ECO:0000313" key="3">
    <source>
        <dbReference type="Proteomes" id="UP001371456"/>
    </source>
</evidence>
<accession>A0AAN8TFE9</accession>
<dbReference type="Proteomes" id="UP001371456">
    <property type="component" value="Unassembled WGS sequence"/>
</dbReference>
<dbReference type="EMBL" id="JBANQN010000007">
    <property type="protein sequence ID" value="KAK6784187.1"/>
    <property type="molecule type" value="Genomic_DNA"/>
</dbReference>
<comment type="caution">
    <text evidence="2">The sequence shown here is derived from an EMBL/GenBank/DDBJ whole genome shotgun (WGS) entry which is preliminary data.</text>
</comment>
<keyword evidence="3" id="KW-1185">Reference proteome</keyword>
<gene>
    <name evidence="2" type="ORF">RDI58_017641</name>
</gene>
<evidence type="ECO:0000256" key="1">
    <source>
        <dbReference type="SAM" id="MobiDB-lite"/>
    </source>
</evidence>
<dbReference type="AlphaFoldDB" id="A0AAN8TFE9"/>
<protein>
    <submittedName>
        <fullName evidence="2">Uncharacterized protein</fullName>
    </submittedName>
</protein>
<sequence>MESKDQDMSDQQVDLLIRSAKKQKEQEEDPAAIKQKISFLDCLLSKSVESDINFVTQSLDNINPSDEQENPNNHPHFIPLTTSDKLRLYSPWKHSIIIKLIGKRMTYTFKADYKLSGRLTKK</sequence>
<organism evidence="2 3">
    <name type="scientific">Solanum bulbocastanum</name>
    <name type="common">Wild potato</name>
    <dbReference type="NCBI Taxonomy" id="147425"/>
    <lineage>
        <taxon>Eukaryota</taxon>
        <taxon>Viridiplantae</taxon>
        <taxon>Streptophyta</taxon>
        <taxon>Embryophyta</taxon>
        <taxon>Tracheophyta</taxon>
        <taxon>Spermatophyta</taxon>
        <taxon>Magnoliopsida</taxon>
        <taxon>eudicotyledons</taxon>
        <taxon>Gunneridae</taxon>
        <taxon>Pentapetalae</taxon>
        <taxon>asterids</taxon>
        <taxon>lamiids</taxon>
        <taxon>Solanales</taxon>
        <taxon>Solanaceae</taxon>
        <taxon>Solanoideae</taxon>
        <taxon>Solaneae</taxon>
        <taxon>Solanum</taxon>
    </lineage>
</organism>
<proteinExistence type="predicted"/>
<evidence type="ECO:0000313" key="2">
    <source>
        <dbReference type="EMBL" id="KAK6784187.1"/>
    </source>
</evidence>
<name>A0AAN8TFE9_SOLBU</name>
<feature type="region of interest" description="Disordered" evidence="1">
    <location>
        <begin position="1"/>
        <end position="30"/>
    </location>
</feature>